<dbReference type="STRING" id="247523.B0W48_00985"/>
<name>A0A1Q2GTU6_9GAMM</name>
<feature type="signal peptide" evidence="1">
    <location>
        <begin position="1"/>
        <end position="22"/>
    </location>
</feature>
<dbReference type="Proteomes" id="UP000188243">
    <property type="component" value="Chromosome"/>
</dbReference>
<keyword evidence="1" id="KW-0732">Signal</keyword>
<dbReference type="RefSeq" id="WP_077535221.1">
    <property type="nucleotide sequence ID" value="NZ_CANLYY010000021.1"/>
</dbReference>
<gene>
    <name evidence="2" type="ORF">B0W48_00985</name>
</gene>
<reference evidence="2 3" key="1">
    <citation type="submission" date="2017-02" db="EMBL/GenBank/DDBJ databases">
        <title>Complete genome sequence of the cold-active Pseudoalteromonas aliena strain EH1 isolated from Arctic seawater.</title>
        <authorList>
            <person name="Kim E."/>
            <person name="Heo E."/>
            <person name="Kim H."/>
            <person name="Kim D."/>
        </authorList>
    </citation>
    <scope>NUCLEOTIDE SEQUENCE [LARGE SCALE GENOMIC DNA]</scope>
    <source>
        <strain evidence="2 3">EH1</strain>
    </source>
</reference>
<dbReference type="EMBL" id="CP019628">
    <property type="protein sequence ID" value="AQP98487.1"/>
    <property type="molecule type" value="Genomic_DNA"/>
</dbReference>
<sequence>MKIQSFLIGVVISLALSSAVLAKVDGEMKTVIIGPPKPPRPPVDCAYIKDPILDPAQHISLMQTPDPIYIGGERYILNKENFTPIFTTVVYTCPGLEPLVVRKYTGFEISLPVYNDFGQPIFFDIAGRTDRHMNLTVSCGTFSASDSGDKFYISQSVVTNGSCNTLSMKFDFTATAIQPRALDLSLSISEEL</sequence>
<dbReference type="AlphaFoldDB" id="A0A1Q2GTU6"/>
<protein>
    <submittedName>
        <fullName evidence="2">Uncharacterized protein</fullName>
    </submittedName>
</protein>
<evidence type="ECO:0000256" key="1">
    <source>
        <dbReference type="SAM" id="SignalP"/>
    </source>
</evidence>
<feature type="chain" id="PRO_5013315477" evidence="1">
    <location>
        <begin position="23"/>
        <end position="192"/>
    </location>
</feature>
<dbReference type="KEGG" id="paln:B0W48_00985"/>
<organism evidence="2 3">
    <name type="scientific">Pseudoalteromonas aliena</name>
    <dbReference type="NCBI Taxonomy" id="247523"/>
    <lineage>
        <taxon>Bacteria</taxon>
        <taxon>Pseudomonadati</taxon>
        <taxon>Pseudomonadota</taxon>
        <taxon>Gammaproteobacteria</taxon>
        <taxon>Alteromonadales</taxon>
        <taxon>Pseudoalteromonadaceae</taxon>
        <taxon>Pseudoalteromonas</taxon>
    </lineage>
</organism>
<proteinExistence type="predicted"/>
<evidence type="ECO:0000313" key="2">
    <source>
        <dbReference type="EMBL" id="AQP98487.1"/>
    </source>
</evidence>
<evidence type="ECO:0000313" key="3">
    <source>
        <dbReference type="Proteomes" id="UP000188243"/>
    </source>
</evidence>
<accession>A0A1Q2GTU6</accession>